<keyword evidence="5 7" id="KW-0143">Chaperone</keyword>
<dbReference type="GO" id="GO:0003755">
    <property type="term" value="F:peptidyl-prolyl cis-trans isomerase activity"/>
    <property type="evidence" value="ECO:0007669"/>
    <property type="project" value="UniProtKB-UniRule"/>
</dbReference>
<dbReference type="GO" id="GO:0050821">
    <property type="term" value="P:protein stabilization"/>
    <property type="evidence" value="ECO:0007669"/>
    <property type="project" value="InterPro"/>
</dbReference>
<dbReference type="GO" id="GO:0030288">
    <property type="term" value="C:outer membrane-bounded periplasmic space"/>
    <property type="evidence" value="ECO:0007669"/>
    <property type="project" value="InterPro"/>
</dbReference>
<evidence type="ECO:0000313" key="10">
    <source>
        <dbReference type="Proteomes" id="UP000095401"/>
    </source>
</evidence>
<accession>A0A1D8IQP9</accession>
<dbReference type="EC" id="5.2.1.8" evidence="7"/>
<dbReference type="Proteomes" id="UP000095401">
    <property type="component" value="Chromosome"/>
</dbReference>
<evidence type="ECO:0000256" key="5">
    <source>
        <dbReference type="ARBA" id="ARBA00023186"/>
    </source>
</evidence>
<reference evidence="10" key="1">
    <citation type="submission" date="2016-09" db="EMBL/GenBank/DDBJ databases">
        <title>Acidihalobacter prosperus F5.</title>
        <authorList>
            <person name="Khaleque H.N."/>
            <person name="Ramsay J.P."/>
            <person name="Kaksonen A.H."/>
            <person name="Boxall N.J."/>
            <person name="Watkin E.L.J."/>
        </authorList>
    </citation>
    <scope>NUCLEOTIDE SEQUENCE [LARGE SCALE GENOMIC DNA]</scope>
    <source>
        <strain evidence="10">F5</strain>
    </source>
</reference>
<dbReference type="InterPro" id="IPR027304">
    <property type="entry name" value="Trigger_fact/SurA_dom_sf"/>
</dbReference>
<feature type="signal peptide" evidence="7">
    <location>
        <begin position="1"/>
        <end position="30"/>
    </location>
</feature>
<dbReference type="InterPro" id="IPR023058">
    <property type="entry name" value="PPIase_PpiC_CS"/>
</dbReference>
<dbReference type="InterPro" id="IPR000297">
    <property type="entry name" value="PPIase_PpiC"/>
</dbReference>
<dbReference type="GO" id="GO:0042277">
    <property type="term" value="F:peptide binding"/>
    <property type="evidence" value="ECO:0007669"/>
    <property type="project" value="InterPro"/>
</dbReference>
<name>A0A1D8IQP9_9GAMM</name>
<evidence type="ECO:0000313" key="9">
    <source>
        <dbReference type="EMBL" id="AOU98811.1"/>
    </source>
</evidence>
<keyword evidence="2 7" id="KW-0677">Repeat</keyword>
<dbReference type="InterPro" id="IPR046357">
    <property type="entry name" value="PPIase_dom_sf"/>
</dbReference>
<keyword evidence="6 7" id="KW-0413">Isomerase</keyword>
<dbReference type="EMBL" id="CP017415">
    <property type="protein sequence ID" value="AOU98811.1"/>
    <property type="molecule type" value="Genomic_DNA"/>
</dbReference>
<dbReference type="PANTHER" id="PTHR47637:SF1">
    <property type="entry name" value="CHAPERONE SURA"/>
    <property type="match status" value="1"/>
</dbReference>
<evidence type="ECO:0000256" key="6">
    <source>
        <dbReference type="ARBA" id="ARBA00023235"/>
    </source>
</evidence>
<dbReference type="GO" id="GO:0006457">
    <property type="term" value="P:protein folding"/>
    <property type="evidence" value="ECO:0007669"/>
    <property type="project" value="UniProtKB-UniRule"/>
</dbReference>
<keyword evidence="1 7" id="KW-0732">Signal</keyword>
<dbReference type="KEGG" id="aprs:BI364_13300"/>
<dbReference type="PROSITE" id="PS01096">
    <property type="entry name" value="PPIC_PPIASE_1"/>
    <property type="match status" value="1"/>
</dbReference>
<evidence type="ECO:0000256" key="7">
    <source>
        <dbReference type="HAMAP-Rule" id="MF_01183"/>
    </source>
</evidence>
<dbReference type="Gene3D" id="3.10.50.40">
    <property type="match status" value="2"/>
</dbReference>
<keyword evidence="10" id="KW-1185">Reference proteome</keyword>
<proteinExistence type="inferred from homology"/>
<dbReference type="GO" id="GO:0043165">
    <property type="term" value="P:Gram-negative-bacterium-type cell outer membrane assembly"/>
    <property type="evidence" value="ECO:0007669"/>
    <property type="project" value="InterPro"/>
</dbReference>
<evidence type="ECO:0000256" key="4">
    <source>
        <dbReference type="ARBA" id="ARBA00023110"/>
    </source>
</evidence>
<comment type="catalytic activity">
    <reaction evidence="7">
        <text>[protein]-peptidylproline (omega=180) = [protein]-peptidylproline (omega=0)</text>
        <dbReference type="Rhea" id="RHEA:16237"/>
        <dbReference type="Rhea" id="RHEA-COMP:10747"/>
        <dbReference type="Rhea" id="RHEA-COMP:10748"/>
        <dbReference type="ChEBI" id="CHEBI:83833"/>
        <dbReference type="ChEBI" id="CHEBI:83834"/>
        <dbReference type="EC" id="5.2.1.8"/>
    </reaction>
</comment>
<dbReference type="InterPro" id="IPR015391">
    <property type="entry name" value="SurA_N"/>
</dbReference>
<dbReference type="HAMAP" id="MF_01183">
    <property type="entry name" value="Chaperone_SurA"/>
    <property type="match status" value="1"/>
</dbReference>
<comment type="function">
    <text evidence="7">Chaperone involved in the correct folding and assembly of outer membrane proteins. Recognizes specific patterns of aromatic residues and the orientation of their side chains, which are found more frequently in integral outer membrane proteins. May act in both early periplasmic and late outer membrane-associated steps of protein maturation.</text>
</comment>
<dbReference type="InterPro" id="IPR050280">
    <property type="entry name" value="OMP_Chaperone_SurA"/>
</dbReference>
<dbReference type="SUPFAM" id="SSF54534">
    <property type="entry name" value="FKBP-like"/>
    <property type="match status" value="2"/>
</dbReference>
<dbReference type="GO" id="GO:0051082">
    <property type="term" value="F:unfolded protein binding"/>
    <property type="evidence" value="ECO:0007669"/>
    <property type="project" value="UniProtKB-UniRule"/>
</dbReference>
<dbReference type="PANTHER" id="PTHR47637">
    <property type="entry name" value="CHAPERONE SURA"/>
    <property type="match status" value="1"/>
</dbReference>
<dbReference type="Pfam" id="PF00639">
    <property type="entry name" value="Rotamase"/>
    <property type="match status" value="1"/>
</dbReference>
<dbReference type="Pfam" id="PF09312">
    <property type="entry name" value="SurA_N"/>
    <property type="match status" value="1"/>
</dbReference>
<evidence type="ECO:0000259" key="8">
    <source>
        <dbReference type="PROSITE" id="PS50198"/>
    </source>
</evidence>
<dbReference type="AlphaFoldDB" id="A0A1D8IQP9"/>
<evidence type="ECO:0000256" key="1">
    <source>
        <dbReference type="ARBA" id="ARBA00022729"/>
    </source>
</evidence>
<dbReference type="PROSITE" id="PS50198">
    <property type="entry name" value="PPIC_PPIASE_2"/>
    <property type="match status" value="2"/>
</dbReference>
<dbReference type="Pfam" id="PF13616">
    <property type="entry name" value="Rotamase_3"/>
    <property type="match status" value="1"/>
</dbReference>
<feature type="domain" description="PpiC" evidence="8">
    <location>
        <begin position="297"/>
        <end position="396"/>
    </location>
</feature>
<dbReference type="SUPFAM" id="SSF109998">
    <property type="entry name" value="Triger factor/SurA peptide-binding domain-like"/>
    <property type="match status" value="1"/>
</dbReference>
<feature type="domain" description="PpiC" evidence="8">
    <location>
        <begin position="187"/>
        <end position="288"/>
    </location>
</feature>
<comment type="domain">
    <text evidence="7">The PPIase activity resides only in the second parvulin domain. The N-terminal region and the C-terminal tail are necessary and sufficient for the chaperone activity of SurA. The PPIase activity is dispensable for SurA to function as a chaperone. The N-terminal region and the C-terminal tail are also required for porin recognition.</text>
</comment>
<evidence type="ECO:0000256" key="3">
    <source>
        <dbReference type="ARBA" id="ARBA00022764"/>
    </source>
</evidence>
<keyword evidence="4 7" id="KW-0697">Rotamase</keyword>
<feature type="chain" id="PRO_5009354297" description="Chaperone SurA" evidence="7">
    <location>
        <begin position="31"/>
        <end position="454"/>
    </location>
</feature>
<dbReference type="RefSeq" id="WP_070079167.1">
    <property type="nucleotide sequence ID" value="NZ_CP017415.1"/>
</dbReference>
<organism evidence="9 10">
    <name type="scientific">Acidihalobacter yilgarnensis</name>
    <dbReference type="NCBI Taxonomy" id="2819280"/>
    <lineage>
        <taxon>Bacteria</taxon>
        <taxon>Pseudomonadati</taxon>
        <taxon>Pseudomonadota</taxon>
        <taxon>Gammaproteobacteria</taxon>
        <taxon>Chromatiales</taxon>
        <taxon>Ectothiorhodospiraceae</taxon>
        <taxon>Acidihalobacter</taxon>
    </lineage>
</organism>
<dbReference type="Gene3D" id="1.10.4030.10">
    <property type="entry name" value="Porin chaperone SurA, peptide-binding domain"/>
    <property type="match status" value="1"/>
</dbReference>
<gene>
    <name evidence="7" type="primary">surA</name>
    <name evidence="9" type="ORF">BI364_13300</name>
</gene>
<keyword evidence="3 7" id="KW-0574">Periplasm</keyword>
<sequence precursor="true">MYLLPKHLSRAIAASFALTLALVTLSPARAADTAAPPPQLIDRIVAVVNEGVITQRQLDEKTAEVAQQLQSSGNTLPSHKVLEQQVLKRMIIDELQLETAKRMGIKIDDMTLNDTLNTIAANNQMSLDDLRKRVIASGQPWKHFVRNIRDRLTMQKLEQREVGDRVHITHQEVRDFLAQHANQLDPGVEYHLAQILIPIPGAAAPKQIEAALNKAEDIRKQTEQGTPFSKLAIADSAGQNALKGGDLGWMTTDQMPTYFVRTVNVLKTGEVSQPIRSPSGYHLVKLLGLRGGKQIKTTEYKVKQILITPNALLSNTQAKAKIERLRNEILHGASFAKLAQANSMDPGSAANGGDLGWLNPAQLVPQFSKVMESLPLNTLSQPFHSPFGWHLIEVTGKRAVDSTEKMLHAQAQNILYQRKRAEALNIWLRRLRDEAYVDIRLDQGSATAKTGAAS</sequence>
<comment type="subcellular location">
    <subcellularLocation>
        <location evidence="7">Periplasm</location>
    </subcellularLocation>
    <text evidence="7">Is capable of associating with the outer membrane.</text>
</comment>
<dbReference type="InterPro" id="IPR023034">
    <property type="entry name" value="PPIase_SurA"/>
</dbReference>
<protein>
    <recommendedName>
        <fullName evidence="7">Chaperone SurA</fullName>
    </recommendedName>
    <alternativeName>
        <fullName evidence="7">Peptidyl-prolyl cis-trans isomerase SurA</fullName>
        <shortName evidence="7">PPIase SurA</shortName>
        <ecNumber evidence="7">5.2.1.8</ecNumber>
    </alternativeName>
    <alternativeName>
        <fullName evidence="7">Rotamase SurA</fullName>
    </alternativeName>
</protein>
<evidence type="ECO:0000256" key="2">
    <source>
        <dbReference type="ARBA" id="ARBA00022737"/>
    </source>
</evidence>